<dbReference type="GO" id="GO:0005741">
    <property type="term" value="C:mitochondrial outer membrane"/>
    <property type="evidence" value="ECO:0007669"/>
    <property type="project" value="TreeGrafter"/>
</dbReference>
<evidence type="ECO:0000259" key="4">
    <source>
        <dbReference type="Pfam" id="PF17172"/>
    </source>
</evidence>
<organism evidence="5 6">
    <name type="scientific">Quillaja saponaria</name>
    <name type="common">Soap bark tree</name>
    <dbReference type="NCBI Taxonomy" id="32244"/>
    <lineage>
        <taxon>Eukaryota</taxon>
        <taxon>Viridiplantae</taxon>
        <taxon>Streptophyta</taxon>
        <taxon>Embryophyta</taxon>
        <taxon>Tracheophyta</taxon>
        <taxon>Spermatophyta</taxon>
        <taxon>Magnoliopsida</taxon>
        <taxon>eudicotyledons</taxon>
        <taxon>Gunneridae</taxon>
        <taxon>Pentapetalae</taxon>
        <taxon>rosids</taxon>
        <taxon>fabids</taxon>
        <taxon>Fabales</taxon>
        <taxon>Quillajaceae</taxon>
        <taxon>Quillaja</taxon>
    </lineage>
</organism>
<gene>
    <name evidence="5" type="ORF">O6P43_022348</name>
</gene>
<feature type="region of interest" description="Disordered" evidence="1">
    <location>
        <begin position="218"/>
        <end position="255"/>
    </location>
</feature>
<feature type="domain" description="Metaxin glutathione S-transferase" evidence="3">
    <location>
        <begin position="146"/>
        <end position="206"/>
    </location>
</feature>
<dbReference type="CDD" id="cd03193">
    <property type="entry name" value="GST_C_Metaxin"/>
    <property type="match status" value="1"/>
</dbReference>
<evidence type="ECO:0000259" key="3">
    <source>
        <dbReference type="Pfam" id="PF17171"/>
    </source>
</evidence>
<evidence type="ECO:0000313" key="6">
    <source>
        <dbReference type="Proteomes" id="UP001163823"/>
    </source>
</evidence>
<keyword evidence="2" id="KW-0812">Transmembrane</keyword>
<name>A0AAD7LCX8_QUISA</name>
<feature type="transmembrane region" description="Helical" evidence="2">
    <location>
        <begin position="263"/>
        <end position="282"/>
    </location>
</feature>
<dbReference type="Pfam" id="PF17171">
    <property type="entry name" value="GST_C_6"/>
    <property type="match status" value="1"/>
</dbReference>
<dbReference type="InterPro" id="IPR050931">
    <property type="entry name" value="Mito_Protein_Transport_Metaxin"/>
</dbReference>
<evidence type="ECO:0000256" key="1">
    <source>
        <dbReference type="SAM" id="MobiDB-lite"/>
    </source>
</evidence>
<evidence type="ECO:0000256" key="2">
    <source>
        <dbReference type="SAM" id="Phobius"/>
    </source>
</evidence>
<dbReference type="PANTHER" id="PTHR12289">
    <property type="entry name" value="METAXIN RELATED"/>
    <property type="match status" value="1"/>
</dbReference>
<protein>
    <submittedName>
        <fullName evidence="5">Mitochondrial outer membrane import complex protein METAXIN-like</fullName>
    </submittedName>
</protein>
<dbReference type="InterPro" id="IPR012336">
    <property type="entry name" value="Thioredoxin-like_fold"/>
</dbReference>
<dbReference type="AlphaFoldDB" id="A0AAD7LCX8"/>
<dbReference type="PANTHER" id="PTHR12289:SF41">
    <property type="entry name" value="FAILED AXON CONNECTIONS-RELATED"/>
    <property type="match status" value="1"/>
</dbReference>
<sequence length="296" mass="33562">MEEMNERESYTLVVRKPCFGLPTACPSSLSVYIYLKFAQIPFHLDFNLTYPDSDQIPYFEAGNYVAYHNEGGGVIECLKRDDIVDLDTELLFPSGMDINKSDGQLMAYRSIDIRTLGGKFTQVKQQLGITKDNIELKEKEIYRRANIAYQALSTRLGEQNYFDNRPSSLDAIFLAHALITLQALHETSVLRSKLLQYDNLVRYADKLKAELIEAGSSSSSAPHFQADPLASTRSRGPSNSKPKSKPKRQKTEEEKTFKRRGKYFVAAQLVAIFLFLSFMGRADDAEVEFDDNGYDD</sequence>
<accession>A0AAD7LCX8</accession>
<evidence type="ECO:0000313" key="5">
    <source>
        <dbReference type="EMBL" id="KAJ7955818.1"/>
    </source>
</evidence>
<keyword evidence="6" id="KW-1185">Reference proteome</keyword>
<reference evidence="5" key="1">
    <citation type="journal article" date="2023" name="Science">
        <title>Elucidation of the pathway for biosynthesis of saponin adjuvants from the soapbark tree.</title>
        <authorList>
            <person name="Reed J."/>
            <person name="Orme A."/>
            <person name="El-Demerdash A."/>
            <person name="Owen C."/>
            <person name="Martin L.B.B."/>
            <person name="Misra R.C."/>
            <person name="Kikuchi S."/>
            <person name="Rejzek M."/>
            <person name="Martin A.C."/>
            <person name="Harkess A."/>
            <person name="Leebens-Mack J."/>
            <person name="Louveau T."/>
            <person name="Stephenson M.J."/>
            <person name="Osbourn A."/>
        </authorList>
    </citation>
    <scope>NUCLEOTIDE SEQUENCE</scope>
    <source>
        <strain evidence="5">S10</strain>
    </source>
</reference>
<dbReference type="KEGG" id="qsa:O6P43_022348"/>
<dbReference type="EMBL" id="JARAOO010000009">
    <property type="protein sequence ID" value="KAJ7955818.1"/>
    <property type="molecule type" value="Genomic_DNA"/>
</dbReference>
<dbReference type="InterPro" id="IPR033468">
    <property type="entry name" value="Metaxin_GST"/>
</dbReference>
<dbReference type="GO" id="GO:0006626">
    <property type="term" value="P:protein targeting to mitochondrion"/>
    <property type="evidence" value="ECO:0007669"/>
    <property type="project" value="TreeGrafter"/>
</dbReference>
<keyword evidence="2" id="KW-1133">Transmembrane helix</keyword>
<dbReference type="Proteomes" id="UP001163823">
    <property type="component" value="Chromosome 9"/>
</dbReference>
<keyword evidence="2" id="KW-0472">Membrane</keyword>
<proteinExistence type="predicted"/>
<feature type="domain" description="Thioredoxin-like fold" evidence="4">
    <location>
        <begin position="26"/>
        <end position="90"/>
    </location>
</feature>
<comment type="caution">
    <text evidence="5">The sequence shown here is derived from an EMBL/GenBank/DDBJ whole genome shotgun (WGS) entry which is preliminary data.</text>
</comment>
<dbReference type="Pfam" id="PF17172">
    <property type="entry name" value="GST_N_4"/>
    <property type="match status" value="1"/>
</dbReference>